<name>A0A371H2U7_MUCPR</name>
<evidence type="ECO:0000313" key="4">
    <source>
        <dbReference type="Proteomes" id="UP000257109"/>
    </source>
</evidence>
<gene>
    <name evidence="3" type="ORF">CR513_20159</name>
</gene>
<dbReference type="InterPro" id="IPR036397">
    <property type="entry name" value="RNaseH_sf"/>
</dbReference>
<keyword evidence="1" id="KW-0378">Hydrolase</keyword>
<feature type="non-terminal residue" evidence="3">
    <location>
        <position position="1"/>
    </location>
</feature>
<evidence type="ECO:0000259" key="2">
    <source>
        <dbReference type="PROSITE" id="PS50994"/>
    </source>
</evidence>
<proteinExistence type="predicted"/>
<protein>
    <recommendedName>
        <fullName evidence="2">Integrase catalytic domain-containing protein</fullName>
    </recommendedName>
</protein>
<dbReference type="InterPro" id="IPR054722">
    <property type="entry name" value="PolX-like_BBD"/>
</dbReference>
<dbReference type="PANTHER" id="PTHR42648">
    <property type="entry name" value="TRANSPOSASE, PUTATIVE-RELATED"/>
    <property type="match status" value="1"/>
</dbReference>
<dbReference type="PANTHER" id="PTHR42648:SF18">
    <property type="entry name" value="RETROTRANSPOSON, UNCLASSIFIED-LIKE PROTEIN"/>
    <property type="match status" value="1"/>
</dbReference>
<dbReference type="AlphaFoldDB" id="A0A371H2U7"/>
<feature type="domain" description="Integrase catalytic" evidence="2">
    <location>
        <begin position="223"/>
        <end position="403"/>
    </location>
</feature>
<reference evidence="3" key="1">
    <citation type="submission" date="2018-05" db="EMBL/GenBank/DDBJ databases">
        <title>Draft genome of Mucuna pruriens seed.</title>
        <authorList>
            <person name="Nnadi N.E."/>
            <person name="Vos R."/>
            <person name="Hasami M.H."/>
            <person name="Devisetty U.K."/>
            <person name="Aguiy J.C."/>
        </authorList>
    </citation>
    <scope>NUCLEOTIDE SEQUENCE [LARGE SCALE GENOMIC DNA]</scope>
    <source>
        <strain evidence="3">JCA_2017</strain>
    </source>
</reference>
<dbReference type="InterPro" id="IPR012337">
    <property type="entry name" value="RNaseH-like_sf"/>
</dbReference>
<dbReference type="GO" id="GO:0015074">
    <property type="term" value="P:DNA integration"/>
    <property type="evidence" value="ECO:0007669"/>
    <property type="project" value="InterPro"/>
</dbReference>
<dbReference type="GO" id="GO:0003676">
    <property type="term" value="F:nucleic acid binding"/>
    <property type="evidence" value="ECO:0007669"/>
    <property type="project" value="InterPro"/>
</dbReference>
<accession>A0A371H2U7</accession>
<evidence type="ECO:0000256" key="1">
    <source>
        <dbReference type="ARBA" id="ARBA00022670"/>
    </source>
</evidence>
<organism evidence="3 4">
    <name type="scientific">Mucuna pruriens</name>
    <name type="common">Velvet bean</name>
    <name type="synonym">Dolichos pruriens</name>
    <dbReference type="NCBI Taxonomy" id="157652"/>
    <lineage>
        <taxon>Eukaryota</taxon>
        <taxon>Viridiplantae</taxon>
        <taxon>Streptophyta</taxon>
        <taxon>Embryophyta</taxon>
        <taxon>Tracheophyta</taxon>
        <taxon>Spermatophyta</taxon>
        <taxon>Magnoliopsida</taxon>
        <taxon>eudicotyledons</taxon>
        <taxon>Gunneridae</taxon>
        <taxon>Pentapetalae</taxon>
        <taxon>rosids</taxon>
        <taxon>fabids</taxon>
        <taxon>Fabales</taxon>
        <taxon>Fabaceae</taxon>
        <taxon>Papilionoideae</taxon>
        <taxon>50 kb inversion clade</taxon>
        <taxon>NPAAA clade</taxon>
        <taxon>indigoferoid/millettioid clade</taxon>
        <taxon>Phaseoleae</taxon>
        <taxon>Mucuna</taxon>
    </lineage>
</organism>
<evidence type="ECO:0000313" key="3">
    <source>
        <dbReference type="EMBL" id="RDX97111.1"/>
    </source>
</evidence>
<dbReference type="PROSITE" id="PS50994">
    <property type="entry name" value="INTEGRASE"/>
    <property type="match status" value="1"/>
</dbReference>
<keyword evidence="1" id="KW-0645">Protease</keyword>
<dbReference type="Pfam" id="PF00665">
    <property type="entry name" value="rve"/>
    <property type="match status" value="1"/>
</dbReference>
<dbReference type="OrthoDB" id="2015125at2759"/>
<dbReference type="InterPro" id="IPR039537">
    <property type="entry name" value="Retrotran_Ty1/copia-like"/>
</dbReference>
<dbReference type="Gene3D" id="3.30.420.10">
    <property type="entry name" value="Ribonuclease H-like superfamily/Ribonuclease H"/>
    <property type="match status" value="1"/>
</dbReference>
<dbReference type="Pfam" id="PF25597">
    <property type="entry name" value="SH3_retrovirus"/>
    <property type="match status" value="1"/>
</dbReference>
<dbReference type="Proteomes" id="UP000257109">
    <property type="component" value="Unassembled WGS sequence"/>
</dbReference>
<dbReference type="GO" id="GO:0008233">
    <property type="term" value="F:peptidase activity"/>
    <property type="evidence" value="ECO:0007669"/>
    <property type="project" value="UniProtKB-KW"/>
</dbReference>
<dbReference type="Pfam" id="PF22936">
    <property type="entry name" value="Pol_BBD"/>
    <property type="match status" value="1"/>
</dbReference>
<dbReference type="SUPFAM" id="SSF53098">
    <property type="entry name" value="Ribonuclease H-like"/>
    <property type="match status" value="1"/>
</dbReference>
<dbReference type="GO" id="GO:0006508">
    <property type="term" value="P:proteolysis"/>
    <property type="evidence" value="ECO:0007669"/>
    <property type="project" value="UniProtKB-KW"/>
</dbReference>
<dbReference type="EMBL" id="QJKJ01003736">
    <property type="protein sequence ID" value="RDX97111.1"/>
    <property type="molecule type" value="Genomic_DNA"/>
</dbReference>
<sequence>MSKGWLKERVMIKLQSRHFKPEPATSLEVVVAGTEEEEEDIEEAEVVIEMQKHMVQLPKIIILEAIEMSSVIISVLEEATLSKVEVVRDSLTKESSNVTIVINLGTLPINAGRLTTTMPIFCLWLVTTSNKEDCSSWYLDIGCSNHMTGNRNWLVDFNPNVTTSVRFADNSTILAEGIGKVMITRKNGKTAYMHDVLYIPSMKNNLLSLGQLLEKGFTMEILVLKAPLSRNRTFKVNLKSASTKQQTNGAWNAIHSLTTEKLYFLTFVDEFTKKIWIYLLKEKGAVFSLFVKFCTSVERQSGLKIKILRTDGGGEYNSKEFKEFCEAKGIEHEVTAPYTPQHNGLAERRNKTLLDMARCPTKRLQSVTPEEAWTGDKPMVNHLRIFGSLSYRHIPDERRRKLDDKSEALILIGYHPTSAYKLYRPLKQQVVISRDVVLENKSKIPYSYILENSLRTKDVNSATSIQPLIRRSQKTRFPSTRLVDYELYIKLKSDGSIAKHKEEKLDEVGSARGSRLGQDKTLQANSVSSRLHRTNFISGADSSSDVDSNLDANSKLDADSRPNADSKAHIDSYLSKSILSLEDRLHFDRFNRKYTNHVSLRRMT</sequence>
<keyword evidence="4" id="KW-1185">Reference proteome</keyword>
<comment type="caution">
    <text evidence="3">The sequence shown here is derived from an EMBL/GenBank/DDBJ whole genome shotgun (WGS) entry which is preliminary data.</text>
</comment>
<dbReference type="InterPro" id="IPR057670">
    <property type="entry name" value="SH3_retrovirus"/>
</dbReference>
<dbReference type="InterPro" id="IPR001584">
    <property type="entry name" value="Integrase_cat-core"/>
</dbReference>